<dbReference type="EMBL" id="JAGSNF010000016">
    <property type="protein sequence ID" value="MBR7743917.1"/>
    <property type="molecule type" value="Genomic_DNA"/>
</dbReference>
<organism evidence="9 10">
    <name type="scientific">Phycicoccus avicenniae</name>
    <dbReference type="NCBI Taxonomy" id="2828860"/>
    <lineage>
        <taxon>Bacteria</taxon>
        <taxon>Bacillati</taxon>
        <taxon>Actinomycetota</taxon>
        <taxon>Actinomycetes</taxon>
        <taxon>Micrococcales</taxon>
        <taxon>Intrasporangiaceae</taxon>
        <taxon>Phycicoccus</taxon>
    </lineage>
</organism>
<feature type="transmembrane region" description="Helical" evidence="8">
    <location>
        <begin position="84"/>
        <end position="108"/>
    </location>
</feature>
<keyword evidence="6 8" id="KW-0472">Membrane</keyword>
<dbReference type="Pfam" id="PF09594">
    <property type="entry name" value="GT87"/>
    <property type="match status" value="1"/>
</dbReference>
<keyword evidence="2" id="KW-1003">Cell membrane</keyword>
<dbReference type="AlphaFoldDB" id="A0A941I0B6"/>
<dbReference type="RefSeq" id="WP_211603204.1">
    <property type="nucleotide sequence ID" value="NZ_JAGSNF010000016.1"/>
</dbReference>
<dbReference type="GO" id="GO:0016758">
    <property type="term" value="F:hexosyltransferase activity"/>
    <property type="evidence" value="ECO:0007669"/>
    <property type="project" value="InterPro"/>
</dbReference>
<evidence type="ECO:0000313" key="10">
    <source>
        <dbReference type="Proteomes" id="UP000677016"/>
    </source>
</evidence>
<evidence type="ECO:0000256" key="6">
    <source>
        <dbReference type="ARBA" id="ARBA00023136"/>
    </source>
</evidence>
<comment type="caution">
    <text evidence="9">The sequence shown here is derived from an EMBL/GenBank/DDBJ whole genome shotgun (WGS) entry which is preliminary data.</text>
</comment>
<evidence type="ECO:0000256" key="2">
    <source>
        <dbReference type="ARBA" id="ARBA00022475"/>
    </source>
</evidence>
<dbReference type="GO" id="GO:0005886">
    <property type="term" value="C:plasma membrane"/>
    <property type="evidence" value="ECO:0007669"/>
    <property type="project" value="UniProtKB-SubCell"/>
</dbReference>
<reference evidence="9" key="1">
    <citation type="submission" date="2021-04" db="EMBL/GenBank/DDBJ databases">
        <title>Phycicoccus avicenniae sp. nov., a novel endophytic actinomycetes isolated from branch of Avicennia mariana.</title>
        <authorList>
            <person name="Tuo L."/>
        </authorList>
    </citation>
    <scope>NUCLEOTIDE SEQUENCE</scope>
    <source>
        <strain evidence="9">BSK3Z-2</strain>
    </source>
</reference>
<sequence>MRPFDELGRDSAHAYWNAWNQDLYGAGPGSVDAYNYSPAFAQLIYPLTVLSWPAFYVVWALLLVSALVWLLWPMAPAWRWLVLAYAVPPSLVIGNIEPFLAVAAVIGLRHPPAWAFPLLTKVTTGLGPLWFAVRREWRSAGLAVAGTALVVTVSFAAAPDLWFRWVEFLSSNTGAPTRVLPIWVRVPLALVVVVWGARRARPAALAWAMILATPVWSASAVLLLAAVPRLRRAEVASP</sequence>
<keyword evidence="4 8" id="KW-0812">Transmembrane</keyword>
<feature type="transmembrane region" description="Helical" evidence="8">
    <location>
        <begin position="204"/>
        <end position="227"/>
    </location>
</feature>
<evidence type="ECO:0000256" key="1">
    <source>
        <dbReference type="ARBA" id="ARBA00004651"/>
    </source>
</evidence>
<evidence type="ECO:0000256" key="5">
    <source>
        <dbReference type="ARBA" id="ARBA00022989"/>
    </source>
</evidence>
<comment type="similarity">
    <text evidence="7">Belongs to the glycosyltransferase 87 family.</text>
</comment>
<protein>
    <submittedName>
        <fullName evidence="9">DUF2029 domain-containing protein</fullName>
    </submittedName>
</protein>
<evidence type="ECO:0000256" key="3">
    <source>
        <dbReference type="ARBA" id="ARBA00022679"/>
    </source>
</evidence>
<keyword evidence="3" id="KW-0808">Transferase</keyword>
<keyword evidence="5 8" id="KW-1133">Transmembrane helix</keyword>
<comment type="subcellular location">
    <subcellularLocation>
        <location evidence="1">Cell membrane</location>
        <topology evidence="1">Multi-pass membrane protein</topology>
    </subcellularLocation>
</comment>
<dbReference type="Proteomes" id="UP000677016">
    <property type="component" value="Unassembled WGS sequence"/>
</dbReference>
<evidence type="ECO:0000256" key="4">
    <source>
        <dbReference type="ARBA" id="ARBA00022692"/>
    </source>
</evidence>
<keyword evidence="10" id="KW-1185">Reference proteome</keyword>
<name>A0A941I0B6_9MICO</name>
<feature type="transmembrane region" description="Helical" evidence="8">
    <location>
        <begin position="179"/>
        <end position="197"/>
    </location>
</feature>
<feature type="transmembrane region" description="Helical" evidence="8">
    <location>
        <begin position="114"/>
        <end position="133"/>
    </location>
</feature>
<proteinExistence type="inferred from homology"/>
<feature type="transmembrane region" description="Helical" evidence="8">
    <location>
        <begin position="140"/>
        <end position="159"/>
    </location>
</feature>
<evidence type="ECO:0000256" key="7">
    <source>
        <dbReference type="ARBA" id="ARBA00024033"/>
    </source>
</evidence>
<gene>
    <name evidence="9" type="ORF">KC207_11505</name>
</gene>
<feature type="transmembrane region" description="Helical" evidence="8">
    <location>
        <begin position="54"/>
        <end position="72"/>
    </location>
</feature>
<accession>A0A941I0B6</accession>
<dbReference type="InterPro" id="IPR018584">
    <property type="entry name" value="GT87"/>
</dbReference>
<evidence type="ECO:0000313" key="9">
    <source>
        <dbReference type="EMBL" id="MBR7743917.1"/>
    </source>
</evidence>
<evidence type="ECO:0000256" key="8">
    <source>
        <dbReference type="SAM" id="Phobius"/>
    </source>
</evidence>